<evidence type="ECO:0000313" key="3">
    <source>
        <dbReference type="EMBL" id="KNC75736.1"/>
    </source>
</evidence>
<dbReference type="InterPro" id="IPR029058">
    <property type="entry name" value="AB_hydrolase_fold"/>
</dbReference>
<gene>
    <name evidence="3" type="ORF">SARC_11745</name>
</gene>
<dbReference type="OrthoDB" id="17331at2759"/>
<dbReference type="PANTHER" id="PTHR11005">
    <property type="entry name" value="LYSOSOMAL ACID LIPASE-RELATED"/>
    <property type="match status" value="1"/>
</dbReference>
<reference evidence="3 4" key="1">
    <citation type="submission" date="2011-02" db="EMBL/GenBank/DDBJ databases">
        <title>The Genome Sequence of Sphaeroforma arctica JP610.</title>
        <authorList>
            <consortium name="The Broad Institute Genome Sequencing Platform"/>
            <person name="Russ C."/>
            <person name="Cuomo C."/>
            <person name="Young S.K."/>
            <person name="Zeng Q."/>
            <person name="Gargeya S."/>
            <person name="Alvarado L."/>
            <person name="Berlin A."/>
            <person name="Chapman S.B."/>
            <person name="Chen Z."/>
            <person name="Freedman E."/>
            <person name="Gellesch M."/>
            <person name="Goldberg J."/>
            <person name="Griggs A."/>
            <person name="Gujja S."/>
            <person name="Heilman E."/>
            <person name="Heiman D."/>
            <person name="Howarth C."/>
            <person name="Mehta T."/>
            <person name="Neiman D."/>
            <person name="Pearson M."/>
            <person name="Roberts A."/>
            <person name="Saif S."/>
            <person name="Shea T."/>
            <person name="Shenoy N."/>
            <person name="Sisk P."/>
            <person name="Stolte C."/>
            <person name="Sykes S."/>
            <person name="White J."/>
            <person name="Yandava C."/>
            <person name="Burger G."/>
            <person name="Gray M.W."/>
            <person name="Holland P.W.H."/>
            <person name="King N."/>
            <person name="Lang F.B.F."/>
            <person name="Roger A.J."/>
            <person name="Ruiz-Trillo I."/>
            <person name="Haas B."/>
            <person name="Nusbaum C."/>
            <person name="Birren B."/>
        </authorList>
    </citation>
    <scope>NUCLEOTIDE SEQUENCE [LARGE SCALE GENOMIC DNA]</scope>
    <source>
        <strain evidence="3 4">JP610</strain>
    </source>
</reference>
<keyword evidence="4" id="KW-1185">Reference proteome</keyword>
<dbReference type="AlphaFoldDB" id="A0A0L0FGZ6"/>
<feature type="domain" description="Partial AB-hydrolase lipase" evidence="2">
    <location>
        <begin position="255"/>
        <end position="308"/>
    </location>
</feature>
<dbReference type="GeneID" id="25912249"/>
<accession>A0A0L0FGZ6</accession>
<protein>
    <recommendedName>
        <fullName evidence="2">Partial AB-hydrolase lipase domain-containing protein</fullName>
    </recommendedName>
</protein>
<dbReference type="Gene3D" id="3.40.50.1820">
    <property type="entry name" value="alpha/beta hydrolase"/>
    <property type="match status" value="1"/>
</dbReference>
<dbReference type="RefSeq" id="XP_014149638.1">
    <property type="nucleotide sequence ID" value="XM_014294163.1"/>
</dbReference>
<dbReference type="STRING" id="667725.A0A0L0FGZ6"/>
<dbReference type="EMBL" id="KQ243450">
    <property type="protein sequence ID" value="KNC75736.1"/>
    <property type="molecule type" value="Genomic_DNA"/>
</dbReference>
<dbReference type="Proteomes" id="UP000054560">
    <property type="component" value="Unassembled WGS sequence"/>
</dbReference>
<dbReference type="eggNOG" id="KOG2624">
    <property type="taxonomic scope" value="Eukaryota"/>
</dbReference>
<dbReference type="SUPFAM" id="SSF53474">
    <property type="entry name" value="alpha/beta-Hydrolases"/>
    <property type="match status" value="1"/>
</dbReference>
<organism evidence="3 4">
    <name type="scientific">Sphaeroforma arctica JP610</name>
    <dbReference type="NCBI Taxonomy" id="667725"/>
    <lineage>
        <taxon>Eukaryota</taxon>
        <taxon>Ichthyosporea</taxon>
        <taxon>Ichthyophonida</taxon>
        <taxon>Sphaeroforma</taxon>
    </lineage>
</organism>
<dbReference type="InterPro" id="IPR006693">
    <property type="entry name" value="AB_hydrolase_lipase"/>
</dbReference>
<dbReference type="GO" id="GO:0006629">
    <property type="term" value="P:lipid metabolic process"/>
    <property type="evidence" value="ECO:0007669"/>
    <property type="project" value="InterPro"/>
</dbReference>
<proteinExistence type="predicted"/>
<dbReference type="Pfam" id="PF04083">
    <property type="entry name" value="Abhydro_lipase"/>
    <property type="match status" value="1"/>
</dbReference>
<feature type="region of interest" description="Disordered" evidence="1">
    <location>
        <begin position="130"/>
        <end position="156"/>
    </location>
</feature>
<name>A0A0L0FGZ6_9EUKA</name>
<sequence>MPCAHAFAHSAKETNMDTLSYYTYQTIDQGLIIANVASKTAIAEVWNAGAHVLQSSMSRWLSNTYVKNVWEDKRKSERITKNDTSVLPRSNTAKDFGKRAVQRQDSKALRSRSMSGVNYKDKVVEANAIEQYPSPPNSPTQWRTKKNRSNLDRAHKHEKVTTGLLEDLQVSTLANVNYPFTVCRNVNRRIYTASREVAEYGAGQVLNRDYVKAVCINVYNDMSESMHTAITSLATGSVVESLFDIKRVDKRTHEQMVIGAGYPFVTYEVITDDGYILKLERIPRYGATKSVFLQHGVSDNAATFIMSGTVGGLAYRLYDEGYDVWLGNFRGTDDNPQHMDNLSQAEYWSFNPNHHALIDMPSMLEAIRHTQEVEKAALGDADGEKRTLTVVSHSMGAMCALMWVTHARMHNGNHFVDKLVVMSPGGYHAKIPLLCRMVGPLVNIALPRMPFLHSLKWPNEVSRILVAKAAEDVVAAKPFSRFIGLFLESLLGTPHTYEHYAFDAVHNFTFNILTGTPKGVFYFFWNNYCKQRFLGFDYGLEGNLEEYGTEEPVDFMENFDAIDVPTFFVIGLGDNLIYPENVAWQYYALKRFHPELAHLKAVDAGHIDFTYGMNEEVWQLITSVVDDKF</sequence>
<evidence type="ECO:0000259" key="2">
    <source>
        <dbReference type="Pfam" id="PF04083"/>
    </source>
</evidence>
<evidence type="ECO:0000313" key="4">
    <source>
        <dbReference type="Proteomes" id="UP000054560"/>
    </source>
</evidence>
<evidence type="ECO:0000256" key="1">
    <source>
        <dbReference type="SAM" id="MobiDB-lite"/>
    </source>
</evidence>